<dbReference type="Pfam" id="PF03692">
    <property type="entry name" value="CxxCxxCC"/>
    <property type="match status" value="1"/>
</dbReference>
<gene>
    <name evidence="3" type="ORF">SAMN06265368_0665</name>
</gene>
<evidence type="ECO:0000313" key="3">
    <source>
        <dbReference type="EMBL" id="SNZ07115.1"/>
    </source>
</evidence>
<dbReference type="InterPro" id="IPR008228">
    <property type="entry name" value="UCP006173"/>
</dbReference>
<comment type="similarity">
    <text evidence="1">Belongs to the UPF0260 family.</text>
</comment>
<protein>
    <recommendedName>
        <fullName evidence="1">UPF0260 protein SAMN06265368_0665</fullName>
    </recommendedName>
</protein>
<dbReference type="Proteomes" id="UP000219439">
    <property type="component" value="Unassembled WGS sequence"/>
</dbReference>
<dbReference type="InterPro" id="IPR005358">
    <property type="entry name" value="Puta_zinc/iron-chelating_dom"/>
</dbReference>
<dbReference type="NCBIfam" id="NF003501">
    <property type="entry name" value="PRK05170.1-5"/>
    <property type="match status" value="1"/>
</dbReference>
<evidence type="ECO:0000256" key="2">
    <source>
        <dbReference type="SAM" id="MobiDB-lite"/>
    </source>
</evidence>
<feature type="region of interest" description="Disordered" evidence="2">
    <location>
        <begin position="1"/>
        <end position="21"/>
    </location>
</feature>
<reference evidence="3 4" key="1">
    <citation type="submission" date="2017-09" db="EMBL/GenBank/DDBJ databases">
        <authorList>
            <person name="Ehlers B."/>
            <person name="Leendertz F.H."/>
        </authorList>
    </citation>
    <scope>NUCLEOTIDE SEQUENCE [LARGE SCALE GENOMIC DNA]</scope>
    <source>
        <strain evidence="3 4">DSM 18289</strain>
    </source>
</reference>
<proteinExistence type="inferred from homology"/>
<keyword evidence="4" id="KW-1185">Reference proteome</keyword>
<dbReference type="EMBL" id="OBEL01000001">
    <property type="protein sequence ID" value="SNZ07115.1"/>
    <property type="molecule type" value="Genomic_DNA"/>
</dbReference>
<dbReference type="NCBIfam" id="NF003507">
    <property type="entry name" value="PRK05170.2-5"/>
    <property type="match status" value="1"/>
</dbReference>
<dbReference type="PANTHER" id="PTHR37421:SF1">
    <property type="entry name" value="UPF0260 PROTEIN YCGN"/>
    <property type="match status" value="1"/>
</dbReference>
<name>A0A285NCD3_9HYPH</name>
<dbReference type="PANTHER" id="PTHR37421">
    <property type="entry name" value="UPF0260 PROTEIN YCGN"/>
    <property type="match status" value="1"/>
</dbReference>
<sequence length="187" mass="20952">MTDKPANVSDTVSDSDTEDFLTTPTPVGRPFWQVKSLENMSRMEWEALCDGCARCCLNKLEDWETGQIIWTNVACSLLDGESCKCADYDNRLATVPDCVPLDPEKVATLTWLPPTCAYRLLEEGYDLYWWHPLVSGDPDTVHQAGISVRGKTVSEEGMEVEDYENHVVFWPGEDGEDEPTLMPALGK</sequence>
<evidence type="ECO:0000256" key="1">
    <source>
        <dbReference type="HAMAP-Rule" id="MF_00676"/>
    </source>
</evidence>
<organism evidence="3 4">
    <name type="scientific">Cohaesibacter gelatinilyticus</name>
    <dbReference type="NCBI Taxonomy" id="372072"/>
    <lineage>
        <taxon>Bacteria</taxon>
        <taxon>Pseudomonadati</taxon>
        <taxon>Pseudomonadota</taxon>
        <taxon>Alphaproteobacteria</taxon>
        <taxon>Hyphomicrobiales</taxon>
        <taxon>Cohaesibacteraceae</taxon>
    </lineage>
</organism>
<dbReference type="AlphaFoldDB" id="A0A285NCD3"/>
<accession>A0A285NCD3</accession>
<evidence type="ECO:0000313" key="4">
    <source>
        <dbReference type="Proteomes" id="UP000219439"/>
    </source>
</evidence>
<dbReference type="HAMAP" id="MF_00676">
    <property type="entry name" value="UPF0260"/>
    <property type="match status" value="1"/>
</dbReference>